<name>A0A9P4LK53_9PLEO</name>
<feature type="non-terminal residue" evidence="1">
    <location>
        <position position="1"/>
    </location>
</feature>
<feature type="non-terminal residue" evidence="1">
    <location>
        <position position="181"/>
    </location>
</feature>
<dbReference type="AlphaFoldDB" id="A0A9P4LK53"/>
<evidence type="ECO:0000313" key="1">
    <source>
        <dbReference type="EMBL" id="KAF2027855.1"/>
    </source>
</evidence>
<keyword evidence="2" id="KW-1185">Reference proteome</keyword>
<organism evidence="1 2">
    <name type="scientific">Setomelanomma holmii</name>
    <dbReference type="NCBI Taxonomy" id="210430"/>
    <lineage>
        <taxon>Eukaryota</taxon>
        <taxon>Fungi</taxon>
        <taxon>Dikarya</taxon>
        <taxon>Ascomycota</taxon>
        <taxon>Pezizomycotina</taxon>
        <taxon>Dothideomycetes</taxon>
        <taxon>Pleosporomycetidae</taxon>
        <taxon>Pleosporales</taxon>
        <taxon>Pleosporineae</taxon>
        <taxon>Phaeosphaeriaceae</taxon>
        <taxon>Setomelanomma</taxon>
    </lineage>
</organism>
<dbReference type="EMBL" id="ML978221">
    <property type="protein sequence ID" value="KAF2027855.1"/>
    <property type="molecule type" value="Genomic_DNA"/>
</dbReference>
<proteinExistence type="predicted"/>
<comment type="caution">
    <text evidence="1">The sequence shown here is derived from an EMBL/GenBank/DDBJ whole genome shotgun (WGS) entry which is preliminary data.</text>
</comment>
<dbReference type="Proteomes" id="UP000799777">
    <property type="component" value="Unassembled WGS sequence"/>
</dbReference>
<accession>A0A9P4LK53</accession>
<gene>
    <name evidence="1" type="ORF">EK21DRAFT_35689</name>
</gene>
<protein>
    <submittedName>
        <fullName evidence="1">Uncharacterized protein</fullName>
    </submittedName>
</protein>
<sequence length="181" mass="20170">DLSHPSEAQPQNFSCPHGLTLQVNFAWSKFRNIVSTKSPSGSLTPLYIQHFRPTKPNLRIEDASSGAEIATGTIHAVRVSAETTVNGNTLHLKPVSRWATHYNYLSPALGSQQVEWITTVSAKIWDFVCLDSYQLPVAKFSVNLWAVKQVGNFHFEKNAEEVGKEVRDEVVAAELTILYTM</sequence>
<reference evidence="1" key="1">
    <citation type="journal article" date="2020" name="Stud. Mycol.">
        <title>101 Dothideomycetes genomes: a test case for predicting lifestyles and emergence of pathogens.</title>
        <authorList>
            <person name="Haridas S."/>
            <person name="Albert R."/>
            <person name="Binder M."/>
            <person name="Bloem J."/>
            <person name="Labutti K."/>
            <person name="Salamov A."/>
            <person name="Andreopoulos B."/>
            <person name="Baker S."/>
            <person name="Barry K."/>
            <person name="Bills G."/>
            <person name="Bluhm B."/>
            <person name="Cannon C."/>
            <person name="Castanera R."/>
            <person name="Culley D."/>
            <person name="Daum C."/>
            <person name="Ezra D."/>
            <person name="Gonzalez J."/>
            <person name="Henrissat B."/>
            <person name="Kuo A."/>
            <person name="Liang C."/>
            <person name="Lipzen A."/>
            <person name="Lutzoni F."/>
            <person name="Magnuson J."/>
            <person name="Mondo S."/>
            <person name="Nolan M."/>
            <person name="Ohm R."/>
            <person name="Pangilinan J."/>
            <person name="Park H.-J."/>
            <person name="Ramirez L."/>
            <person name="Alfaro M."/>
            <person name="Sun H."/>
            <person name="Tritt A."/>
            <person name="Yoshinaga Y."/>
            <person name="Zwiers L.-H."/>
            <person name="Turgeon B."/>
            <person name="Goodwin S."/>
            <person name="Spatafora J."/>
            <person name="Crous P."/>
            <person name="Grigoriev I."/>
        </authorList>
    </citation>
    <scope>NUCLEOTIDE SEQUENCE</scope>
    <source>
        <strain evidence="1">CBS 110217</strain>
    </source>
</reference>
<evidence type="ECO:0000313" key="2">
    <source>
        <dbReference type="Proteomes" id="UP000799777"/>
    </source>
</evidence>
<dbReference type="OrthoDB" id="4725912at2759"/>